<keyword evidence="4 8" id="KW-0812">Transmembrane</keyword>
<dbReference type="AlphaFoldDB" id="A0A7C4RQD0"/>
<comment type="subcellular location">
    <subcellularLocation>
        <location evidence="1">Membrane</location>
    </subcellularLocation>
</comment>
<comment type="caution">
    <text evidence="10">The sequence shown here is derived from an EMBL/GenBank/DDBJ whole genome shotgun (WGS) entry which is preliminary data.</text>
</comment>
<evidence type="ECO:0000256" key="6">
    <source>
        <dbReference type="ARBA" id="ARBA00023136"/>
    </source>
</evidence>
<evidence type="ECO:0000256" key="1">
    <source>
        <dbReference type="ARBA" id="ARBA00004370"/>
    </source>
</evidence>
<reference evidence="10" key="1">
    <citation type="journal article" date="2020" name="mSystems">
        <title>Genome- and Community-Level Interaction Insights into Carbon Utilization and Element Cycling Functions of Hydrothermarchaeota in Hydrothermal Sediment.</title>
        <authorList>
            <person name="Zhou Z."/>
            <person name="Liu Y."/>
            <person name="Xu W."/>
            <person name="Pan J."/>
            <person name="Luo Z.H."/>
            <person name="Li M."/>
        </authorList>
    </citation>
    <scope>NUCLEOTIDE SEQUENCE [LARGE SCALE GENOMIC DNA]</scope>
    <source>
        <strain evidence="10">SpSt-477</strain>
    </source>
</reference>
<keyword evidence="3" id="KW-0132">Cell division</keyword>
<protein>
    <submittedName>
        <fullName evidence="10">FtsQ-type POTRA domain-containing protein</fullName>
    </submittedName>
</protein>
<evidence type="ECO:0000259" key="9">
    <source>
        <dbReference type="PROSITE" id="PS51779"/>
    </source>
</evidence>
<dbReference type="PANTHER" id="PTHR35851">
    <property type="entry name" value="CELL DIVISION PROTEIN FTSQ"/>
    <property type="match status" value="1"/>
</dbReference>
<dbReference type="InterPro" id="IPR034746">
    <property type="entry name" value="POTRA"/>
</dbReference>
<accession>A0A7C4RQD0</accession>
<evidence type="ECO:0000313" key="10">
    <source>
        <dbReference type="EMBL" id="HGU31274.1"/>
    </source>
</evidence>
<keyword evidence="7" id="KW-0131">Cell cycle</keyword>
<evidence type="ECO:0000256" key="7">
    <source>
        <dbReference type="ARBA" id="ARBA00023306"/>
    </source>
</evidence>
<dbReference type="Gene3D" id="3.10.20.310">
    <property type="entry name" value="membrane protein fhac"/>
    <property type="match status" value="1"/>
</dbReference>
<sequence length="282" mass="32369">MPIRPRRDSAFLRQRRKLRWKAFQSACYSCMGWLFIGLALVTLHDSLMQWDRYDIQDIRISGNRLIGREEMLEIAGLQEGMNVFRVNPYLCTKRLREDPRVQYADVAISWPDVIQIQVVERAPMARIQMDPPVFIDVDGACFRASDQYSIEGIPVVEGLQPKDFPARGVPPSSAYQETLHALKSWTAERGLLNRNNIARILVDPDIGLTVVPKNELNHQSIGQIRIGFQNIPEKTQLLERAITYMNQTRMSQPVEWIDVTDLRRIVMKPAGAVSAEVVRKEK</sequence>
<dbReference type="PROSITE" id="PS51779">
    <property type="entry name" value="POTRA"/>
    <property type="match status" value="1"/>
</dbReference>
<proteinExistence type="predicted"/>
<evidence type="ECO:0000256" key="3">
    <source>
        <dbReference type="ARBA" id="ARBA00022618"/>
    </source>
</evidence>
<organism evidence="10">
    <name type="scientific">Desulfatirhabdium butyrativorans</name>
    <dbReference type="NCBI Taxonomy" id="340467"/>
    <lineage>
        <taxon>Bacteria</taxon>
        <taxon>Pseudomonadati</taxon>
        <taxon>Thermodesulfobacteriota</taxon>
        <taxon>Desulfobacteria</taxon>
        <taxon>Desulfobacterales</taxon>
        <taxon>Desulfatirhabdiaceae</taxon>
        <taxon>Desulfatirhabdium</taxon>
    </lineage>
</organism>
<evidence type="ECO:0000256" key="8">
    <source>
        <dbReference type="SAM" id="Phobius"/>
    </source>
</evidence>
<dbReference type="GO" id="GO:0090529">
    <property type="term" value="P:cell septum assembly"/>
    <property type="evidence" value="ECO:0007669"/>
    <property type="project" value="InterPro"/>
</dbReference>
<name>A0A7C4RQD0_9BACT</name>
<evidence type="ECO:0000256" key="5">
    <source>
        <dbReference type="ARBA" id="ARBA00022989"/>
    </source>
</evidence>
<keyword evidence="5 8" id="KW-1133">Transmembrane helix</keyword>
<dbReference type="InterPro" id="IPR026579">
    <property type="entry name" value="FtsQ"/>
</dbReference>
<keyword evidence="2" id="KW-1003">Cell membrane</keyword>
<keyword evidence="6 8" id="KW-0472">Membrane</keyword>
<feature type="transmembrane region" description="Helical" evidence="8">
    <location>
        <begin position="21"/>
        <end position="43"/>
    </location>
</feature>
<dbReference type="GO" id="GO:0016020">
    <property type="term" value="C:membrane"/>
    <property type="evidence" value="ECO:0007669"/>
    <property type="project" value="UniProtKB-SubCell"/>
</dbReference>
<evidence type="ECO:0000256" key="4">
    <source>
        <dbReference type="ARBA" id="ARBA00022692"/>
    </source>
</evidence>
<dbReference type="PANTHER" id="PTHR35851:SF1">
    <property type="entry name" value="CELL DIVISION PROTEIN FTSQ"/>
    <property type="match status" value="1"/>
</dbReference>
<dbReference type="EMBL" id="DSUH01000009">
    <property type="protein sequence ID" value="HGU31274.1"/>
    <property type="molecule type" value="Genomic_DNA"/>
</dbReference>
<dbReference type="InterPro" id="IPR013685">
    <property type="entry name" value="POTRA_FtsQ_type"/>
</dbReference>
<evidence type="ECO:0000256" key="2">
    <source>
        <dbReference type="ARBA" id="ARBA00022475"/>
    </source>
</evidence>
<dbReference type="Pfam" id="PF08478">
    <property type="entry name" value="POTRA_1"/>
    <property type="match status" value="1"/>
</dbReference>
<feature type="domain" description="POTRA" evidence="9">
    <location>
        <begin position="53"/>
        <end position="121"/>
    </location>
</feature>
<gene>
    <name evidence="10" type="ORF">ENS29_00285</name>
</gene>